<dbReference type="AlphaFoldDB" id="A0AAN7ZMF4"/>
<dbReference type="EMBL" id="JAVRQU010000013">
    <property type="protein sequence ID" value="KAK5695896.1"/>
    <property type="molecule type" value="Genomic_DNA"/>
</dbReference>
<evidence type="ECO:0000256" key="1">
    <source>
        <dbReference type="SAM" id="MobiDB-lite"/>
    </source>
</evidence>
<proteinExistence type="predicted"/>
<reference evidence="2" key="1">
    <citation type="submission" date="2023-08" db="EMBL/GenBank/DDBJ databases">
        <title>Black Yeasts Isolated from many extreme environments.</title>
        <authorList>
            <person name="Coleine C."/>
            <person name="Stajich J.E."/>
            <person name="Selbmann L."/>
        </authorList>
    </citation>
    <scope>NUCLEOTIDE SEQUENCE</scope>
    <source>
        <strain evidence="2">CCFEE 5810</strain>
    </source>
</reference>
<feature type="region of interest" description="Disordered" evidence="1">
    <location>
        <begin position="1"/>
        <end position="26"/>
    </location>
</feature>
<organism evidence="2 3">
    <name type="scientific">Elasticomyces elasticus</name>
    <dbReference type="NCBI Taxonomy" id="574655"/>
    <lineage>
        <taxon>Eukaryota</taxon>
        <taxon>Fungi</taxon>
        <taxon>Dikarya</taxon>
        <taxon>Ascomycota</taxon>
        <taxon>Pezizomycotina</taxon>
        <taxon>Dothideomycetes</taxon>
        <taxon>Dothideomycetidae</taxon>
        <taxon>Mycosphaerellales</taxon>
        <taxon>Teratosphaeriaceae</taxon>
        <taxon>Elasticomyces</taxon>
    </lineage>
</organism>
<dbReference type="Proteomes" id="UP001310594">
    <property type="component" value="Unassembled WGS sequence"/>
</dbReference>
<evidence type="ECO:0000313" key="3">
    <source>
        <dbReference type="Proteomes" id="UP001310594"/>
    </source>
</evidence>
<protein>
    <recommendedName>
        <fullName evidence="4">F-box domain-containing protein</fullName>
    </recommendedName>
</protein>
<evidence type="ECO:0000313" key="2">
    <source>
        <dbReference type="EMBL" id="KAK5695896.1"/>
    </source>
</evidence>
<sequence length="247" mass="27944">MADHRVANAGKGARSPPSSESTISSLKGSVLDTKKGVERCRLLSIAPELRNTIYEMVFWPASFRERTDLLTATPPSKGIRLTCRRVNEEARGLYYTAYRSYWTETSFSISFPVKRPWTSSVFANFTARDLARVRFVHFTAKCKALAISVDSSYSPLLEWGCEPEQICDFELQEGSPNRWVLKSVDGERTTGNSQSVVLKVSGPYSQYSVVPTNELARWQTGNTALKVLELDILISQRVHLKEDPYWY</sequence>
<accession>A0AAN7ZMF4</accession>
<evidence type="ECO:0008006" key="4">
    <source>
        <dbReference type="Google" id="ProtNLM"/>
    </source>
</evidence>
<gene>
    <name evidence="2" type="ORF">LTR97_008316</name>
</gene>
<comment type="caution">
    <text evidence="2">The sequence shown here is derived from an EMBL/GenBank/DDBJ whole genome shotgun (WGS) entry which is preliminary data.</text>
</comment>
<name>A0AAN7ZMF4_9PEZI</name>
<feature type="compositionally biased region" description="Low complexity" evidence="1">
    <location>
        <begin position="15"/>
        <end position="25"/>
    </location>
</feature>